<dbReference type="GO" id="GO:0004888">
    <property type="term" value="F:transmembrane signaling receptor activity"/>
    <property type="evidence" value="ECO:0007669"/>
    <property type="project" value="InterPro"/>
</dbReference>
<dbReference type="PRINTS" id="PR00260">
    <property type="entry name" value="CHEMTRNSDUCR"/>
</dbReference>
<dbReference type="SUPFAM" id="SSF58104">
    <property type="entry name" value="Methyl-accepting chemotaxis protein (MCP) signaling domain"/>
    <property type="match status" value="1"/>
</dbReference>
<dbReference type="GO" id="GO:0016020">
    <property type="term" value="C:membrane"/>
    <property type="evidence" value="ECO:0007669"/>
    <property type="project" value="InterPro"/>
</dbReference>
<keyword evidence="1 6" id="KW-0812">Transmembrane</keyword>
<dbReference type="PROSITE" id="PS50111">
    <property type="entry name" value="CHEMOTAXIS_TRANSDUC_2"/>
    <property type="match status" value="1"/>
</dbReference>
<dbReference type="PANTHER" id="PTHR32089">
    <property type="entry name" value="METHYL-ACCEPTING CHEMOTAXIS PROTEIN MCPB"/>
    <property type="match status" value="1"/>
</dbReference>
<reference evidence="9 10" key="1">
    <citation type="submission" date="2019-08" db="EMBL/GenBank/DDBJ databases">
        <title>In-depth cultivation of the pig gut microbiome towards novel bacterial diversity and tailored functional studies.</title>
        <authorList>
            <person name="Wylensek D."/>
            <person name="Hitch T.C.A."/>
            <person name="Clavel T."/>
        </authorList>
    </citation>
    <scope>NUCLEOTIDE SEQUENCE [LARGE SCALE GENOMIC DNA]</scope>
    <source>
        <strain evidence="9 10">RF-GAM-744-WT-7</strain>
    </source>
</reference>
<keyword evidence="10" id="KW-1185">Reference proteome</keyword>
<evidence type="ECO:0000256" key="5">
    <source>
        <dbReference type="PROSITE-ProRule" id="PRU00284"/>
    </source>
</evidence>
<dbReference type="AlphaFoldDB" id="A0A7K0K172"/>
<dbReference type="RefSeq" id="WP_154542761.1">
    <property type="nucleotide sequence ID" value="NZ_VUMY01000001.1"/>
</dbReference>
<sequence>MPQPDSPLRLRNLRFNLLAKNIVSGIGVLLTPGLVFLVSLVVLLQLNFRADSGGKLLINWPFIFGGLLVVSALGGLAAWWLIRFISRSVTEAAASAANSAKAMAAGDFTRGARGVTNDELSDLAAVMNSTRNSLSDLLTDTREVYREVATQEERLRETVGGLSDSSGEVSSKVSAVSQRARELYSTAENLAQAASDISSARQRIAVQAASTLEIGVKEVEKVAAISSLIKEFSQQSAEISEAVEQIADIAERTSLLALNATIESAKAGEIGAGFAVVAGQIKDLAVQTSSAAETVTEASATIQTRCDVTVGMAQTVSEKLTSINASQTESSQAVSDQASVVQAMESSCTEALGEAKTLSEEISSISTAAGSIRDNLEVITAGAGQARQSIDSVRALVSHLDLNAVAETISESAGATTEVES</sequence>
<feature type="transmembrane region" description="Helical" evidence="6">
    <location>
        <begin position="56"/>
        <end position="82"/>
    </location>
</feature>
<evidence type="ECO:0000256" key="2">
    <source>
        <dbReference type="ARBA" id="ARBA00022989"/>
    </source>
</evidence>
<dbReference type="GO" id="GO:0007165">
    <property type="term" value="P:signal transduction"/>
    <property type="evidence" value="ECO:0007669"/>
    <property type="project" value="UniProtKB-KW"/>
</dbReference>
<dbReference type="InterPro" id="IPR003660">
    <property type="entry name" value="HAMP_dom"/>
</dbReference>
<name>A0A7K0K172_9ACTO</name>
<proteinExistence type="inferred from homology"/>
<evidence type="ECO:0000256" key="1">
    <source>
        <dbReference type="ARBA" id="ARBA00022692"/>
    </source>
</evidence>
<evidence type="ECO:0000259" key="8">
    <source>
        <dbReference type="PROSITE" id="PS50885"/>
    </source>
</evidence>
<dbReference type="Proteomes" id="UP000442535">
    <property type="component" value="Unassembled WGS sequence"/>
</dbReference>
<evidence type="ECO:0000313" key="9">
    <source>
        <dbReference type="EMBL" id="MST48775.1"/>
    </source>
</evidence>
<dbReference type="SMART" id="SM00304">
    <property type="entry name" value="HAMP"/>
    <property type="match status" value="1"/>
</dbReference>
<dbReference type="EMBL" id="VUMY01000001">
    <property type="protein sequence ID" value="MST48775.1"/>
    <property type="molecule type" value="Genomic_DNA"/>
</dbReference>
<organism evidence="9 10">
    <name type="scientific">Mobiluncus porci</name>
    <dbReference type="NCBI Taxonomy" id="2652278"/>
    <lineage>
        <taxon>Bacteria</taxon>
        <taxon>Bacillati</taxon>
        <taxon>Actinomycetota</taxon>
        <taxon>Actinomycetes</taxon>
        <taxon>Actinomycetales</taxon>
        <taxon>Actinomycetaceae</taxon>
        <taxon>Mobiluncus</taxon>
    </lineage>
</organism>
<accession>A0A7K0K172</accession>
<keyword evidence="3 5" id="KW-0807">Transducer</keyword>
<dbReference type="Pfam" id="PF00015">
    <property type="entry name" value="MCPsignal"/>
    <property type="match status" value="1"/>
</dbReference>
<evidence type="ECO:0000256" key="6">
    <source>
        <dbReference type="SAM" id="Phobius"/>
    </source>
</evidence>
<dbReference type="InterPro" id="IPR004090">
    <property type="entry name" value="Chemotax_Me-accpt_rcpt"/>
</dbReference>
<comment type="similarity">
    <text evidence="4">Belongs to the methyl-accepting chemotaxis (MCP) protein family.</text>
</comment>
<keyword evidence="2 6" id="KW-1133">Transmembrane helix</keyword>
<feature type="domain" description="HAMP" evidence="8">
    <location>
        <begin position="87"/>
        <end position="139"/>
    </location>
</feature>
<dbReference type="PANTHER" id="PTHR32089:SF112">
    <property type="entry name" value="LYSOZYME-LIKE PROTEIN-RELATED"/>
    <property type="match status" value="1"/>
</dbReference>
<keyword evidence="6" id="KW-0472">Membrane</keyword>
<dbReference type="InterPro" id="IPR004089">
    <property type="entry name" value="MCPsignal_dom"/>
</dbReference>
<dbReference type="Gene3D" id="1.10.287.950">
    <property type="entry name" value="Methyl-accepting chemotaxis protein"/>
    <property type="match status" value="1"/>
</dbReference>
<dbReference type="PROSITE" id="PS50885">
    <property type="entry name" value="HAMP"/>
    <property type="match status" value="1"/>
</dbReference>
<comment type="caution">
    <text evidence="9">The sequence shown here is derived from an EMBL/GenBank/DDBJ whole genome shotgun (WGS) entry which is preliminary data.</text>
</comment>
<protein>
    <submittedName>
        <fullName evidence="9">Methyl-accepting chemotaxis protein</fullName>
    </submittedName>
</protein>
<feature type="domain" description="Methyl-accepting transducer" evidence="7">
    <location>
        <begin position="144"/>
        <end position="377"/>
    </location>
</feature>
<evidence type="ECO:0000256" key="4">
    <source>
        <dbReference type="ARBA" id="ARBA00029447"/>
    </source>
</evidence>
<evidence type="ECO:0000313" key="10">
    <source>
        <dbReference type="Proteomes" id="UP000442535"/>
    </source>
</evidence>
<gene>
    <name evidence="9" type="ORF">FYJ63_00615</name>
</gene>
<dbReference type="SMART" id="SM00283">
    <property type="entry name" value="MA"/>
    <property type="match status" value="1"/>
</dbReference>
<evidence type="ECO:0000259" key="7">
    <source>
        <dbReference type="PROSITE" id="PS50111"/>
    </source>
</evidence>
<evidence type="ECO:0000256" key="3">
    <source>
        <dbReference type="ARBA" id="ARBA00023224"/>
    </source>
</evidence>
<dbReference type="GO" id="GO:0006935">
    <property type="term" value="P:chemotaxis"/>
    <property type="evidence" value="ECO:0007669"/>
    <property type="project" value="InterPro"/>
</dbReference>
<feature type="transmembrane region" description="Helical" evidence="6">
    <location>
        <begin position="22"/>
        <end position="44"/>
    </location>
</feature>